<dbReference type="EMBL" id="CAJC01000203">
    <property type="protein sequence ID" value="CCI54889.1"/>
    <property type="molecule type" value="Genomic_DNA"/>
</dbReference>
<protein>
    <recommendedName>
        <fullName evidence="1">CHAD domain-containing protein</fullName>
    </recommendedName>
</protein>
<dbReference type="STRING" id="1193518.BN13_880011"/>
<dbReference type="SMART" id="SM00880">
    <property type="entry name" value="CHAD"/>
    <property type="match status" value="1"/>
</dbReference>
<dbReference type="AlphaFoldDB" id="A0A077MDZ0"/>
<dbReference type="Pfam" id="PF05235">
    <property type="entry name" value="CHAD"/>
    <property type="match status" value="1"/>
</dbReference>
<dbReference type="InterPro" id="IPR007899">
    <property type="entry name" value="CHAD_dom"/>
</dbReference>
<dbReference type="RefSeq" id="WP_048547604.1">
    <property type="nucleotide sequence ID" value="NZ_HF571038.1"/>
</dbReference>
<evidence type="ECO:0000313" key="3">
    <source>
        <dbReference type="Proteomes" id="UP000035720"/>
    </source>
</evidence>
<dbReference type="InterPro" id="IPR038186">
    <property type="entry name" value="CHAD_dom_sf"/>
</dbReference>
<evidence type="ECO:0000313" key="2">
    <source>
        <dbReference type="EMBL" id="CCI54889.1"/>
    </source>
</evidence>
<evidence type="ECO:0000259" key="1">
    <source>
        <dbReference type="PROSITE" id="PS51708"/>
    </source>
</evidence>
<feature type="domain" description="CHAD" evidence="1">
    <location>
        <begin position="28"/>
        <end position="297"/>
    </location>
</feature>
<keyword evidence="3" id="KW-1185">Reference proteome</keyword>
<sequence length="297" mass="33006">MPPLPTATTDDKPASPAIKAVKIDLPEGISAGEAFRACLRSCLDEHLAPNESRWLAAKHADNLHQTRVSWRRGRAAMSLFRPLLDEAGLDLKVRMREIVLPLGPARDADVLLARAVDEEWPAGDVRKLRGRRRGTYAVANALLRSPQWREIKTDLGAWLDAPDWLAEHEVLRDGPARSVTDRALAKRHRRLVAAGDQLPTMPAHDLHRVRIEGKKLRYGCEFFAGLYADSPDSPPAEYAGKLSAMQDAFGAANDLAVARHTLAAHDIPLDRVAAVVDRQDAIDRWREVVELTPFWLS</sequence>
<dbReference type="Gene3D" id="1.40.20.10">
    <property type="entry name" value="CHAD domain"/>
    <property type="match status" value="1"/>
</dbReference>
<organism evidence="2 3">
    <name type="scientific">Nostocoides jenkinsii Ben 74</name>
    <dbReference type="NCBI Taxonomy" id="1193518"/>
    <lineage>
        <taxon>Bacteria</taxon>
        <taxon>Bacillati</taxon>
        <taxon>Actinomycetota</taxon>
        <taxon>Actinomycetes</taxon>
        <taxon>Micrococcales</taxon>
        <taxon>Intrasporangiaceae</taxon>
        <taxon>Nostocoides</taxon>
    </lineage>
</organism>
<comment type="caution">
    <text evidence="2">The sequence shown here is derived from an EMBL/GenBank/DDBJ whole genome shotgun (WGS) entry which is preliminary data.</text>
</comment>
<gene>
    <name evidence="2" type="ORF">BN13_880011</name>
</gene>
<dbReference type="Proteomes" id="UP000035720">
    <property type="component" value="Unassembled WGS sequence"/>
</dbReference>
<dbReference type="PANTHER" id="PTHR39339:SF1">
    <property type="entry name" value="CHAD DOMAIN-CONTAINING PROTEIN"/>
    <property type="match status" value="1"/>
</dbReference>
<accession>A0A077MDZ0</accession>
<dbReference type="PROSITE" id="PS51708">
    <property type="entry name" value="CHAD"/>
    <property type="match status" value="1"/>
</dbReference>
<reference evidence="2 3" key="1">
    <citation type="journal article" date="2013" name="ISME J.">
        <title>A metabolic model for members of the genus Tetrasphaera involved in enhanced biological phosphorus removal.</title>
        <authorList>
            <person name="Kristiansen R."/>
            <person name="Nguyen H.T.T."/>
            <person name="Saunders A.M."/>
            <person name="Nielsen J.L."/>
            <person name="Wimmer R."/>
            <person name="Le V.Q."/>
            <person name="McIlroy S.J."/>
            <person name="Petrovski S."/>
            <person name="Seviour R.J."/>
            <person name="Calteau A."/>
            <person name="Nielsen K.L."/>
            <person name="Nielsen P.H."/>
        </authorList>
    </citation>
    <scope>NUCLEOTIDE SEQUENCE [LARGE SCALE GENOMIC DNA]</scope>
    <source>
        <strain evidence="2 3">Ben 74</strain>
    </source>
</reference>
<dbReference type="PANTHER" id="PTHR39339">
    <property type="entry name" value="SLR1444 PROTEIN"/>
    <property type="match status" value="1"/>
</dbReference>
<name>A0A077MDZ0_9MICO</name>
<proteinExistence type="predicted"/>